<dbReference type="AlphaFoldDB" id="A0A4C1ZB75"/>
<comment type="caution">
    <text evidence="1">The sequence shown here is derived from an EMBL/GenBank/DDBJ whole genome shotgun (WGS) entry which is preliminary data.</text>
</comment>
<gene>
    <name evidence="1" type="ORF">EVAR_99283_1</name>
</gene>
<sequence>MIFGEIVRRRSAMSGARAPRAARDGAVCSPVTVVAMHPTGLTVESAVLLTKNISQSEKLAHVQNVYRVAELPGAGAARVGAGCT</sequence>
<dbReference type="EMBL" id="BGZK01001675">
    <property type="protein sequence ID" value="GBP84384.1"/>
    <property type="molecule type" value="Genomic_DNA"/>
</dbReference>
<organism evidence="1 2">
    <name type="scientific">Eumeta variegata</name>
    <name type="common">Bagworm moth</name>
    <name type="synonym">Eumeta japonica</name>
    <dbReference type="NCBI Taxonomy" id="151549"/>
    <lineage>
        <taxon>Eukaryota</taxon>
        <taxon>Metazoa</taxon>
        <taxon>Ecdysozoa</taxon>
        <taxon>Arthropoda</taxon>
        <taxon>Hexapoda</taxon>
        <taxon>Insecta</taxon>
        <taxon>Pterygota</taxon>
        <taxon>Neoptera</taxon>
        <taxon>Endopterygota</taxon>
        <taxon>Lepidoptera</taxon>
        <taxon>Glossata</taxon>
        <taxon>Ditrysia</taxon>
        <taxon>Tineoidea</taxon>
        <taxon>Psychidae</taxon>
        <taxon>Oiketicinae</taxon>
        <taxon>Eumeta</taxon>
    </lineage>
</organism>
<dbReference type="Proteomes" id="UP000299102">
    <property type="component" value="Unassembled WGS sequence"/>
</dbReference>
<reference evidence="1 2" key="1">
    <citation type="journal article" date="2019" name="Commun. Biol.">
        <title>The bagworm genome reveals a unique fibroin gene that provides high tensile strength.</title>
        <authorList>
            <person name="Kono N."/>
            <person name="Nakamura H."/>
            <person name="Ohtoshi R."/>
            <person name="Tomita M."/>
            <person name="Numata K."/>
            <person name="Arakawa K."/>
        </authorList>
    </citation>
    <scope>NUCLEOTIDE SEQUENCE [LARGE SCALE GENOMIC DNA]</scope>
</reference>
<proteinExistence type="predicted"/>
<protein>
    <submittedName>
        <fullName evidence="1">Uncharacterized protein</fullName>
    </submittedName>
</protein>
<name>A0A4C1ZB75_EUMVA</name>
<keyword evidence="2" id="KW-1185">Reference proteome</keyword>
<accession>A0A4C1ZB75</accession>
<evidence type="ECO:0000313" key="2">
    <source>
        <dbReference type="Proteomes" id="UP000299102"/>
    </source>
</evidence>
<evidence type="ECO:0000313" key="1">
    <source>
        <dbReference type="EMBL" id="GBP84384.1"/>
    </source>
</evidence>